<dbReference type="AlphaFoldDB" id="A0A1H4GQZ1"/>
<dbReference type="RefSeq" id="WP_089766177.1">
    <property type="nucleotide sequence ID" value="NZ_BKAT01000070.1"/>
</dbReference>
<sequence length="152" mass="16963">MSAAIKIIRRSREQLVELIDRTSVNQLNKIPQGFRNNIIWNIGHLLVALEGITYRRAGLPLNVDPVLVTRYGKGSIPAGDTDENEIAEIKSLLVSSIDCIEVCYMREGFANYTPWTTSQGFELPDIDAALAFGAYHEGLHSNCIDTLLKFIQ</sequence>
<dbReference type="Proteomes" id="UP000199656">
    <property type="component" value="Unassembled WGS sequence"/>
</dbReference>
<organism evidence="2 3">
    <name type="scientific">Chitinophaga terrae</name>
    <name type="common">ex Kim and Jung 2007</name>
    <dbReference type="NCBI Taxonomy" id="408074"/>
    <lineage>
        <taxon>Bacteria</taxon>
        <taxon>Pseudomonadati</taxon>
        <taxon>Bacteroidota</taxon>
        <taxon>Chitinophagia</taxon>
        <taxon>Chitinophagales</taxon>
        <taxon>Chitinophagaceae</taxon>
        <taxon>Chitinophaga</taxon>
    </lineage>
</organism>
<dbReference type="EMBL" id="FNRL01000048">
    <property type="protein sequence ID" value="SEB11052.1"/>
    <property type="molecule type" value="Genomic_DNA"/>
</dbReference>
<dbReference type="InterPro" id="IPR024775">
    <property type="entry name" value="DinB-like"/>
</dbReference>
<evidence type="ECO:0000313" key="2">
    <source>
        <dbReference type="EMBL" id="SEB11052.1"/>
    </source>
</evidence>
<dbReference type="Pfam" id="PF12867">
    <property type="entry name" value="DinB_2"/>
    <property type="match status" value="1"/>
</dbReference>
<keyword evidence="3" id="KW-1185">Reference proteome</keyword>
<dbReference type="OrthoDB" id="4295522at2"/>
<evidence type="ECO:0000313" key="3">
    <source>
        <dbReference type="Proteomes" id="UP000199656"/>
    </source>
</evidence>
<name>A0A1H4GQZ1_9BACT</name>
<reference evidence="3" key="1">
    <citation type="submission" date="2016-10" db="EMBL/GenBank/DDBJ databases">
        <authorList>
            <person name="Varghese N."/>
            <person name="Submissions S."/>
        </authorList>
    </citation>
    <scope>NUCLEOTIDE SEQUENCE [LARGE SCALE GENOMIC DNA]</scope>
    <source>
        <strain evidence="3">DSM 23920</strain>
    </source>
</reference>
<dbReference type="STRING" id="408074.SAMN05660909_05544"/>
<evidence type="ECO:0000259" key="1">
    <source>
        <dbReference type="Pfam" id="PF12867"/>
    </source>
</evidence>
<dbReference type="SUPFAM" id="SSF109854">
    <property type="entry name" value="DinB/YfiT-like putative metalloenzymes"/>
    <property type="match status" value="1"/>
</dbReference>
<feature type="domain" description="DinB-like" evidence="1">
    <location>
        <begin position="8"/>
        <end position="142"/>
    </location>
</feature>
<accession>A0A1H4GQZ1</accession>
<gene>
    <name evidence="2" type="ORF">SAMN05660909_05544</name>
</gene>
<dbReference type="InterPro" id="IPR034660">
    <property type="entry name" value="DinB/YfiT-like"/>
</dbReference>
<proteinExistence type="predicted"/>
<protein>
    <submittedName>
        <fullName evidence="2">DinB superfamily protein</fullName>
    </submittedName>
</protein>